<accession>A0ABS8XT63</accession>
<name>A0ABS8XT63_9BURK</name>
<dbReference type="Pfam" id="PF01381">
    <property type="entry name" value="HTH_3"/>
    <property type="match status" value="1"/>
</dbReference>
<sequence>MRQDDLAGAAGVSRQFAVDVEKGKPTIQLGRVLLLLQELGISLSVDIPDEASKTLSMLKARRQAKRETSEDSGA</sequence>
<protein>
    <recommendedName>
        <fullName evidence="1">HTH cro/C1-type domain-containing protein</fullName>
    </recommendedName>
</protein>
<gene>
    <name evidence="2" type="ORF">LXT13_10730</name>
</gene>
<proteinExistence type="predicted"/>
<dbReference type="CDD" id="cd00093">
    <property type="entry name" value="HTH_XRE"/>
    <property type="match status" value="1"/>
</dbReference>
<dbReference type="EMBL" id="JAJTWU010000003">
    <property type="protein sequence ID" value="MCE4554902.1"/>
    <property type="molecule type" value="Genomic_DNA"/>
</dbReference>
<comment type="caution">
    <text evidence="2">The sequence shown here is derived from an EMBL/GenBank/DDBJ whole genome shotgun (WGS) entry which is preliminary data.</text>
</comment>
<dbReference type="InterPro" id="IPR001387">
    <property type="entry name" value="Cro/C1-type_HTH"/>
</dbReference>
<reference evidence="2 3" key="1">
    <citation type="submission" date="2021-12" db="EMBL/GenBank/DDBJ databases">
        <title>Genome seq of P8.</title>
        <authorList>
            <person name="Seo T."/>
        </authorList>
    </citation>
    <scope>NUCLEOTIDE SEQUENCE [LARGE SCALE GENOMIC DNA]</scope>
    <source>
        <strain evidence="2 3">P8</strain>
    </source>
</reference>
<evidence type="ECO:0000313" key="2">
    <source>
        <dbReference type="EMBL" id="MCE4554902.1"/>
    </source>
</evidence>
<dbReference type="InterPro" id="IPR010982">
    <property type="entry name" value="Lambda_DNA-bd_dom_sf"/>
</dbReference>
<dbReference type="SUPFAM" id="SSF47413">
    <property type="entry name" value="lambda repressor-like DNA-binding domains"/>
    <property type="match status" value="1"/>
</dbReference>
<feature type="domain" description="HTH cro/C1-type" evidence="1">
    <location>
        <begin position="1"/>
        <end position="44"/>
    </location>
</feature>
<dbReference type="Gene3D" id="1.10.260.40">
    <property type="entry name" value="lambda repressor-like DNA-binding domains"/>
    <property type="match status" value="1"/>
</dbReference>
<evidence type="ECO:0000313" key="3">
    <source>
        <dbReference type="Proteomes" id="UP001200741"/>
    </source>
</evidence>
<dbReference type="Proteomes" id="UP001200741">
    <property type="component" value="Unassembled WGS sequence"/>
</dbReference>
<evidence type="ECO:0000259" key="1">
    <source>
        <dbReference type="Pfam" id="PF01381"/>
    </source>
</evidence>
<keyword evidence="3" id="KW-1185">Reference proteome</keyword>
<dbReference type="RefSeq" id="WP_233371908.1">
    <property type="nucleotide sequence ID" value="NZ_JAJTWU010000003.1"/>
</dbReference>
<organism evidence="2 3">
    <name type="scientific">Pelomonas cellulosilytica</name>
    <dbReference type="NCBI Taxonomy" id="2906762"/>
    <lineage>
        <taxon>Bacteria</taxon>
        <taxon>Pseudomonadati</taxon>
        <taxon>Pseudomonadota</taxon>
        <taxon>Betaproteobacteria</taxon>
        <taxon>Burkholderiales</taxon>
        <taxon>Sphaerotilaceae</taxon>
        <taxon>Roseateles</taxon>
    </lineage>
</organism>